<gene>
    <name evidence="1" type="ORF">M0R45_005810</name>
</gene>
<dbReference type="AlphaFoldDB" id="A0AAW1YNS3"/>
<protein>
    <submittedName>
        <fullName evidence="1">Uncharacterized protein</fullName>
    </submittedName>
</protein>
<dbReference type="Proteomes" id="UP001457282">
    <property type="component" value="Unassembled WGS sequence"/>
</dbReference>
<dbReference type="EMBL" id="JBEDUW010000001">
    <property type="protein sequence ID" value="KAK9950313.1"/>
    <property type="molecule type" value="Genomic_DNA"/>
</dbReference>
<proteinExistence type="predicted"/>
<keyword evidence="2" id="KW-1185">Reference proteome</keyword>
<evidence type="ECO:0000313" key="1">
    <source>
        <dbReference type="EMBL" id="KAK9950313.1"/>
    </source>
</evidence>
<accession>A0AAW1YNS3</accession>
<comment type="caution">
    <text evidence="1">The sequence shown here is derived from an EMBL/GenBank/DDBJ whole genome shotgun (WGS) entry which is preliminary data.</text>
</comment>
<evidence type="ECO:0000313" key="2">
    <source>
        <dbReference type="Proteomes" id="UP001457282"/>
    </source>
</evidence>
<organism evidence="1 2">
    <name type="scientific">Rubus argutus</name>
    <name type="common">Southern blackberry</name>
    <dbReference type="NCBI Taxonomy" id="59490"/>
    <lineage>
        <taxon>Eukaryota</taxon>
        <taxon>Viridiplantae</taxon>
        <taxon>Streptophyta</taxon>
        <taxon>Embryophyta</taxon>
        <taxon>Tracheophyta</taxon>
        <taxon>Spermatophyta</taxon>
        <taxon>Magnoliopsida</taxon>
        <taxon>eudicotyledons</taxon>
        <taxon>Gunneridae</taxon>
        <taxon>Pentapetalae</taxon>
        <taxon>rosids</taxon>
        <taxon>fabids</taxon>
        <taxon>Rosales</taxon>
        <taxon>Rosaceae</taxon>
        <taxon>Rosoideae</taxon>
        <taxon>Rosoideae incertae sedis</taxon>
        <taxon>Rubus</taxon>
    </lineage>
</organism>
<reference evidence="1 2" key="1">
    <citation type="journal article" date="2023" name="G3 (Bethesda)">
        <title>A chromosome-length genome assembly and annotation of blackberry (Rubus argutus, cv. 'Hillquist').</title>
        <authorList>
            <person name="Bruna T."/>
            <person name="Aryal R."/>
            <person name="Dudchenko O."/>
            <person name="Sargent D.J."/>
            <person name="Mead D."/>
            <person name="Buti M."/>
            <person name="Cavallini A."/>
            <person name="Hytonen T."/>
            <person name="Andres J."/>
            <person name="Pham M."/>
            <person name="Weisz D."/>
            <person name="Mascagni F."/>
            <person name="Usai G."/>
            <person name="Natali L."/>
            <person name="Bassil N."/>
            <person name="Fernandez G.E."/>
            <person name="Lomsadze A."/>
            <person name="Armour M."/>
            <person name="Olukolu B."/>
            <person name="Poorten T."/>
            <person name="Britton C."/>
            <person name="Davik J."/>
            <person name="Ashrafi H."/>
            <person name="Aiden E.L."/>
            <person name="Borodovsky M."/>
            <person name="Worthington M."/>
        </authorList>
    </citation>
    <scope>NUCLEOTIDE SEQUENCE [LARGE SCALE GENOMIC DNA]</scope>
    <source>
        <strain evidence="1">PI 553951</strain>
    </source>
</reference>
<sequence length="194" mass="22090">MDTQSPPWLSSCIYHHHYHPQRFQSNNTIAASLPKPAIPTTHHEPANFTRNTHQSKFSRELYVLKSRPPRVRGLPQAPKPEHGFHALKSHQPRDKLALPPPVFDQTRLPLHLYRRETIAQLHNGVGDPIPSSTVSIQRHWATDAAGDPRAQFSAPRLHRRTPRCRAKPVRLKLPISRAQPSADLPALCSEEMRK</sequence>
<name>A0AAW1YNS3_RUBAR</name>